<dbReference type="GO" id="GO:0006310">
    <property type="term" value="P:DNA recombination"/>
    <property type="evidence" value="ECO:0007669"/>
    <property type="project" value="UniProtKB-KW"/>
</dbReference>
<accession>A0A383F4N7</accession>
<reference evidence="3" key="1">
    <citation type="submission" date="2018-05" db="EMBL/GenBank/DDBJ databases">
        <authorList>
            <person name="Lanie J.A."/>
            <person name="Ng W.-L."/>
            <person name="Kazmierczak K.M."/>
            <person name="Andrzejewski T.M."/>
            <person name="Davidsen T.M."/>
            <person name="Wayne K.J."/>
            <person name="Tettelin H."/>
            <person name="Glass J.I."/>
            <person name="Rusch D."/>
            <person name="Podicherti R."/>
            <person name="Tsui H.-C.T."/>
            <person name="Winkler M.E."/>
        </authorList>
    </citation>
    <scope>NUCLEOTIDE SEQUENCE</scope>
</reference>
<dbReference type="Pfam" id="PF00589">
    <property type="entry name" value="Phage_integrase"/>
    <property type="match status" value="1"/>
</dbReference>
<dbReference type="InterPro" id="IPR002104">
    <property type="entry name" value="Integrase_catalytic"/>
</dbReference>
<dbReference type="Gene3D" id="1.10.443.10">
    <property type="entry name" value="Intergrase catalytic core"/>
    <property type="match status" value="1"/>
</dbReference>
<evidence type="ECO:0000259" key="2">
    <source>
        <dbReference type="PROSITE" id="PS51898"/>
    </source>
</evidence>
<proteinExistence type="predicted"/>
<dbReference type="GO" id="GO:0003677">
    <property type="term" value="F:DNA binding"/>
    <property type="evidence" value="ECO:0007669"/>
    <property type="project" value="InterPro"/>
</dbReference>
<dbReference type="CDD" id="cd00796">
    <property type="entry name" value="INT_Rci_Hp1_C"/>
    <property type="match status" value="1"/>
</dbReference>
<dbReference type="InterPro" id="IPR050090">
    <property type="entry name" value="Tyrosine_recombinase_XerCD"/>
</dbReference>
<evidence type="ECO:0000256" key="1">
    <source>
        <dbReference type="ARBA" id="ARBA00023172"/>
    </source>
</evidence>
<dbReference type="GO" id="GO:0015074">
    <property type="term" value="P:DNA integration"/>
    <property type="evidence" value="ECO:0007669"/>
    <property type="project" value="InterPro"/>
</dbReference>
<dbReference type="InterPro" id="IPR013762">
    <property type="entry name" value="Integrase-like_cat_sf"/>
</dbReference>
<dbReference type="PANTHER" id="PTHR30349">
    <property type="entry name" value="PHAGE INTEGRASE-RELATED"/>
    <property type="match status" value="1"/>
</dbReference>
<organism evidence="3">
    <name type="scientific">marine metagenome</name>
    <dbReference type="NCBI Taxonomy" id="408172"/>
    <lineage>
        <taxon>unclassified sequences</taxon>
        <taxon>metagenomes</taxon>
        <taxon>ecological metagenomes</taxon>
    </lineage>
</organism>
<dbReference type="AlphaFoldDB" id="A0A383F4N7"/>
<dbReference type="EMBL" id="UINC01231511">
    <property type="protein sequence ID" value="SVE64076.1"/>
    <property type="molecule type" value="Genomic_DNA"/>
</dbReference>
<dbReference type="PROSITE" id="PS51898">
    <property type="entry name" value="TYR_RECOMBINASE"/>
    <property type="match status" value="1"/>
</dbReference>
<protein>
    <recommendedName>
        <fullName evidence="2">Tyr recombinase domain-containing protein</fullName>
    </recommendedName>
</protein>
<dbReference type="InterPro" id="IPR011010">
    <property type="entry name" value="DNA_brk_join_enz"/>
</dbReference>
<evidence type="ECO:0000313" key="3">
    <source>
        <dbReference type="EMBL" id="SVE64076.1"/>
    </source>
</evidence>
<gene>
    <name evidence="3" type="ORF">METZ01_LOCUS516930</name>
</gene>
<feature type="domain" description="Tyr recombinase" evidence="2">
    <location>
        <begin position="52"/>
        <end position="209"/>
    </location>
</feature>
<name>A0A383F4N7_9ZZZZ</name>
<dbReference type="PANTHER" id="PTHR30349:SF94">
    <property type="entry name" value="INTEGRASE_RECOMBINASE HI_1414-RELATED"/>
    <property type="match status" value="1"/>
</dbReference>
<dbReference type="SUPFAM" id="SSF56349">
    <property type="entry name" value="DNA breaking-rejoining enzymes"/>
    <property type="match status" value="1"/>
</dbReference>
<keyword evidence="1" id="KW-0233">DNA recombination</keyword>
<sequence length="209" mass="24653">SYRDRALRNLKSSSVNRRLAVISHMFSIAKKEWGYKVNNPVLSIRRPKNPEPRDRRFTQEELDKLLKGNRADPHMKFIIELALETAMRRSEIANIKPEHFREKTLKIVKAKIKPRTIPLTKRAQELLKFNLPIKKSANAILMCWKRLIKFYELEDAHFHDLRHLSLQRFFTVKKLSVPETMVISGHLEPRTLLKVYANLKAEDLVHKLN</sequence>
<feature type="non-terminal residue" evidence="3">
    <location>
        <position position="1"/>
    </location>
</feature>